<sequence length="296" mass="31082">MPFIGEIAALTTATCWAFGSLLFTIAARRAGAFSLNAVRIPIAFAALTLILLASRGLQWAPQAQTRDILILALSGVIGLTLGDWGYFACLERLGPRLATALFTLAPPLTAILAIPLLGEKLGLLPVIGMVITMTGVAWVIMERPGKPIPRGHRIQGVVFGFIASFGQALGLILSKLGMADRIDPLPATAIRMAAATAGVWIMVLAGGRVQGVIRLLKDPPARWATAGASFLGPVFGVWLSLVAVRHTKTGIAATLLAMTPILILPLVILIQKERVSPRAAIGAVVAVGGVILIFLR</sequence>
<dbReference type="InterPro" id="IPR000620">
    <property type="entry name" value="EamA_dom"/>
</dbReference>
<feature type="transmembrane region" description="Helical" evidence="1">
    <location>
        <begin position="251"/>
        <end position="270"/>
    </location>
</feature>
<feature type="transmembrane region" description="Helical" evidence="1">
    <location>
        <begin position="185"/>
        <end position="203"/>
    </location>
</feature>
<evidence type="ECO:0000256" key="1">
    <source>
        <dbReference type="SAM" id="Phobius"/>
    </source>
</evidence>
<evidence type="ECO:0000259" key="2">
    <source>
        <dbReference type="Pfam" id="PF00892"/>
    </source>
</evidence>
<feature type="transmembrane region" description="Helical" evidence="1">
    <location>
        <begin position="223"/>
        <end position="244"/>
    </location>
</feature>
<comment type="caution">
    <text evidence="3">The sequence shown here is derived from an EMBL/GenBank/DDBJ whole genome shotgun (WGS) entry which is preliminary data.</text>
</comment>
<gene>
    <name evidence="3" type="ORF">KJ970_07420</name>
</gene>
<feature type="transmembrane region" description="Helical" evidence="1">
    <location>
        <begin position="93"/>
        <end position="114"/>
    </location>
</feature>
<feature type="transmembrane region" description="Helical" evidence="1">
    <location>
        <begin position="69"/>
        <end position="87"/>
    </location>
</feature>
<dbReference type="SUPFAM" id="SSF103481">
    <property type="entry name" value="Multidrug resistance efflux transporter EmrE"/>
    <property type="match status" value="2"/>
</dbReference>
<dbReference type="PANTHER" id="PTHR22911">
    <property type="entry name" value="ACYL-MALONYL CONDENSING ENZYME-RELATED"/>
    <property type="match status" value="1"/>
</dbReference>
<feature type="transmembrane region" description="Helical" evidence="1">
    <location>
        <begin position="7"/>
        <end position="26"/>
    </location>
</feature>
<feature type="domain" description="EamA" evidence="2">
    <location>
        <begin position="156"/>
        <end position="294"/>
    </location>
</feature>
<keyword evidence="1" id="KW-1133">Transmembrane helix</keyword>
<feature type="transmembrane region" description="Helical" evidence="1">
    <location>
        <begin position="38"/>
        <end position="57"/>
    </location>
</feature>
<dbReference type="InterPro" id="IPR037185">
    <property type="entry name" value="EmrE-like"/>
</dbReference>
<name>A0A948WCA5_UNCEI</name>
<dbReference type="EMBL" id="JAHJDP010000035">
    <property type="protein sequence ID" value="MBU2690743.1"/>
    <property type="molecule type" value="Genomic_DNA"/>
</dbReference>
<evidence type="ECO:0000313" key="3">
    <source>
        <dbReference type="EMBL" id="MBU2690743.1"/>
    </source>
</evidence>
<feature type="domain" description="EamA" evidence="2">
    <location>
        <begin position="4"/>
        <end position="140"/>
    </location>
</feature>
<proteinExistence type="predicted"/>
<dbReference type="GO" id="GO:0016020">
    <property type="term" value="C:membrane"/>
    <property type="evidence" value="ECO:0007669"/>
    <property type="project" value="InterPro"/>
</dbReference>
<dbReference type="Proteomes" id="UP000777784">
    <property type="component" value="Unassembled WGS sequence"/>
</dbReference>
<evidence type="ECO:0000313" key="4">
    <source>
        <dbReference type="Proteomes" id="UP000777784"/>
    </source>
</evidence>
<feature type="transmembrane region" description="Helical" evidence="1">
    <location>
        <begin position="153"/>
        <end position="173"/>
    </location>
</feature>
<protein>
    <submittedName>
        <fullName evidence="3">DMT family transporter</fullName>
    </submittedName>
</protein>
<feature type="transmembrane region" description="Helical" evidence="1">
    <location>
        <begin position="276"/>
        <end position="295"/>
    </location>
</feature>
<dbReference type="Pfam" id="PF00892">
    <property type="entry name" value="EamA"/>
    <property type="match status" value="2"/>
</dbReference>
<dbReference type="AlphaFoldDB" id="A0A948WCA5"/>
<reference evidence="3" key="1">
    <citation type="submission" date="2021-05" db="EMBL/GenBank/DDBJ databases">
        <title>Energy efficiency and biological interactions define the core microbiome of deep oligotrophic groundwater.</title>
        <authorList>
            <person name="Mehrshad M."/>
            <person name="Lopez-Fernandez M."/>
            <person name="Bell E."/>
            <person name="Bernier-Latmani R."/>
            <person name="Bertilsson S."/>
            <person name="Dopson M."/>
        </authorList>
    </citation>
    <scope>NUCLEOTIDE SEQUENCE</scope>
    <source>
        <strain evidence="3">Modern_marine.mb.64</strain>
    </source>
</reference>
<dbReference type="PANTHER" id="PTHR22911:SF137">
    <property type="entry name" value="SOLUTE CARRIER FAMILY 35 MEMBER G2-RELATED"/>
    <property type="match status" value="1"/>
</dbReference>
<keyword evidence="1" id="KW-0472">Membrane</keyword>
<accession>A0A948WCA5</accession>
<feature type="transmembrane region" description="Helical" evidence="1">
    <location>
        <begin position="121"/>
        <end position="141"/>
    </location>
</feature>
<organism evidence="3 4">
    <name type="scientific">Eiseniibacteriota bacterium</name>
    <dbReference type="NCBI Taxonomy" id="2212470"/>
    <lineage>
        <taxon>Bacteria</taxon>
        <taxon>Candidatus Eiseniibacteriota</taxon>
    </lineage>
</organism>
<keyword evidence="1" id="KW-0812">Transmembrane</keyword>